<dbReference type="EMBL" id="CP003681">
    <property type="protein sequence ID" value="AFP65531.1"/>
    <property type="molecule type" value="Genomic_DNA"/>
</dbReference>
<dbReference type="InterPro" id="IPR001330">
    <property type="entry name" value="Prenyltrans"/>
</dbReference>
<dbReference type="Gene3D" id="1.50.10.20">
    <property type="match status" value="1"/>
</dbReference>
<evidence type="ECO:0000256" key="4">
    <source>
        <dbReference type="ARBA" id="ARBA00022679"/>
    </source>
</evidence>
<evidence type="ECO:0000256" key="6">
    <source>
        <dbReference type="ARBA" id="ARBA00022737"/>
    </source>
</evidence>
<keyword evidence="4 10" id="KW-0808">Transferase</keyword>
<gene>
    <name evidence="10" type="primary">ggt</name>
    <name evidence="10" type="ORF">CMESO_364</name>
</gene>
<evidence type="ECO:0000256" key="5">
    <source>
        <dbReference type="ARBA" id="ARBA00022723"/>
    </source>
</evidence>
<evidence type="ECO:0000313" key="11">
    <source>
        <dbReference type="Proteomes" id="UP000243348"/>
    </source>
</evidence>
<name>J7G644_9CRYP</name>
<evidence type="ECO:0000256" key="3">
    <source>
        <dbReference type="ARBA" id="ARBA00022602"/>
    </source>
</evidence>
<dbReference type="Proteomes" id="UP000243348">
    <property type="component" value="Nucleomorph 2"/>
</dbReference>
<dbReference type="InterPro" id="IPR008930">
    <property type="entry name" value="Terpenoid_cyclase/PrenylTrfase"/>
</dbReference>
<comment type="similarity">
    <text evidence="2">Belongs to the protein prenyltransferase subunit beta family.</text>
</comment>
<comment type="cofactor">
    <cofactor evidence="1">
        <name>Zn(2+)</name>
        <dbReference type="ChEBI" id="CHEBI:29105"/>
    </cofactor>
</comment>
<keyword evidence="5" id="KW-0479">Metal-binding</keyword>
<keyword evidence="7" id="KW-0862">Zinc</keyword>
<feature type="transmembrane region" description="Helical" evidence="8">
    <location>
        <begin position="121"/>
        <end position="141"/>
    </location>
</feature>
<accession>J7G644</accession>
<dbReference type="InterPro" id="IPR045089">
    <property type="entry name" value="PGGT1B-like"/>
</dbReference>
<proteinExistence type="inferred from homology"/>
<dbReference type="PANTHER" id="PTHR11774:SF6">
    <property type="entry name" value="PROTEIN FARNESYLTRANSFERASE SUBUNIT BETA"/>
    <property type="match status" value="1"/>
</dbReference>
<keyword evidence="8" id="KW-0472">Membrane</keyword>
<protein>
    <submittedName>
        <fullName evidence="10">Geranylgeranyl transferase</fullName>
    </submittedName>
</protein>
<evidence type="ECO:0000313" key="10">
    <source>
        <dbReference type="EMBL" id="AFP65531.1"/>
    </source>
</evidence>
<reference evidence="10 11" key="1">
    <citation type="journal article" date="2012" name="Genome Biol. Evol.">
        <title>Nucleomorph genome sequence of the cryptophyte alga Chroomonas mesostigmatica CCMP1168 reveals lineage-specific gene loss and genome complexity.</title>
        <authorList>
            <person name="Moore C.E."/>
            <person name="Curtis B."/>
            <person name="Mills T."/>
            <person name="Tanifuji G."/>
            <person name="Archibald J.M."/>
        </authorList>
    </citation>
    <scope>NUCLEOTIDE SEQUENCE [LARGE SCALE GENOMIC DNA]</scope>
    <source>
        <strain evidence="10 11">CCMP1168</strain>
    </source>
</reference>
<dbReference type="PANTHER" id="PTHR11774">
    <property type="entry name" value="GERANYLGERANYL TRANSFERASE TYPE BETA SUBUNIT"/>
    <property type="match status" value="1"/>
</dbReference>
<dbReference type="AlphaFoldDB" id="J7G644"/>
<evidence type="ECO:0000259" key="9">
    <source>
        <dbReference type="Pfam" id="PF00432"/>
    </source>
</evidence>
<keyword evidence="10" id="KW-0542">Nucleomorph</keyword>
<geneLocation type="nucleomorph" evidence="10"/>
<keyword evidence="3" id="KW-0637">Prenyltransferase</keyword>
<dbReference type="GO" id="GO:0004660">
    <property type="term" value="F:protein farnesyltransferase activity"/>
    <property type="evidence" value="ECO:0007669"/>
    <property type="project" value="TreeGrafter"/>
</dbReference>
<keyword evidence="8" id="KW-0812">Transmembrane</keyword>
<dbReference type="GO" id="GO:0005965">
    <property type="term" value="C:protein farnesyltransferase complex"/>
    <property type="evidence" value="ECO:0007669"/>
    <property type="project" value="TreeGrafter"/>
</dbReference>
<evidence type="ECO:0000256" key="7">
    <source>
        <dbReference type="ARBA" id="ARBA00022833"/>
    </source>
</evidence>
<dbReference type="Pfam" id="PF00432">
    <property type="entry name" value="Prenyltrans"/>
    <property type="match status" value="1"/>
</dbReference>
<keyword evidence="6" id="KW-0677">Repeat</keyword>
<feature type="transmembrane region" description="Helical" evidence="8">
    <location>
        <begin position="281"/>
        <end position="305"/>
    </location>
</feature>
<dbReference type="GO" id="GO:0046872">
    <property type="term" value="F:metal ion binding"/>
    <property type="evidence" value="ECO:0007669"/>
    <property type="project" value="UniProtKB-KW"/>
</dbReference>
<evidence type="ECO:0000256" key="8">
    <source>
        <dbReference type="SAM" id="Phobius"/>
    </source>
</evidence>
<evidence type="ECO:0000256" key="1">
    <source>
        <dbReference type="ARBA" id="ARBA00001947"/>
    </source>
</evidence>
<sequence length="392" mass="46360">MITSTKIEQKQLNLNQIEYTYRKGIKMLNFKSRLKKKFFNIFLQNQKIGIFNSLKCEKFIKEYFFKISFFFYPNNQIQSWVFFWIINSFDLIRKSINPVILKNFKKKIQNLLFRCGQKGKLFLNSSNLISLYTLTLSFFSLSVKFSNIKKFYILKIYSFLKKILRSKNFIRCSFIGESDPRSVFCILVISSLFNILTKNLFKKMIFEINQINSFDGGFSCDKSRESHGALSFCLLGSCIFFSTKNYSLKVFSNFKIWFLEKLKYFDSGIQGRPNKIIDSCYIFWLGASSIVLSINIPFELLNVLFFCFKLEFKGFCDQIGKAPDLYHTFYSISGLSLLSFVFHKKKKIYDTNTSCSKFFQKYGLQSKINPIYGIRERKIFHLFQLQKETKKI</sequence>
<keyword evidence="8" id="KW-1133">Transmembrane helix</keyword>
<evidence type="ECO:0000256" key="2">
    <source>
        <dbReference type="ARBA" id="ARBA00010497"/>
    </source>
</evidence>
<dbReference type="SUPFAM" id="SSF48239">
    <property type="entry name" value="Terpenoid cyclases/Protein prenyltransferases"/>
    <property type="match status" value="1"/>
</dbReference>
<organism evidence="10 11">
    <name type="scientific">Chroomonas mesostigmatica CCMP1168</name>
    <dbReference type="NCBI Taxonomy" id="1195612"/>
    <lineage>
        <taxon>Eukaryota</taxon>
        <taxon>Cryptophyceae</taxon>
        <taxon>Pyrenomonadales</taxon>
        <taxon>Chroomonadaceae</taxon>
        <taxon>Chroomonas</taxon>
    </lineage>
</organism>
<feature type="transmembrane region" description="Helical" evidence="8">
    <location>
        <begin position="325"/>
        <end position="342"/>
    </location>
</feature>
<feature type="domain" description="Prenyltransferase alpha-alpha toroid" evidence="9">
    <location>
        <begin position="55"/>
        <end position="341"/>
    </location>
</feature>